<feature type="domain" description="N-acetyltransferase" evidence="3">
    <location>
        <begin position="15"/>
        <end position="150"/>
    </location>
</feature>
<keyword evidence="5" id="KW-1185">Reference proteome</keyword>
<comment type="caution">
    <text evidence="4">The sequence shown here is derived from an EMBL/GenBank/DDBJ whole genome shotgun (WGS) entry which is preliminary data.</text>
</comment>
<dbReference type="InterPro" id="IPR000182">
    <property type="entry name" value="GNAT_dom"/>
</dbReference>
<dbReference type="SUPFAM" id="SSF55729">
    <property type="entry name" value="Acyl-CoA N-acyltransferases (Nat)"/>
    <property type="match status" value="1"/>
</dbReference>
<keyword evidence="2" id="KW-0012">Acyltransferase</keyword>
<evidence type="ECO:0000256" key="2">
    <source>
        <dbReference type="ARBA" id="ARBA00023315"/>
    </source>
</evidence>
<dbReference type="InterPro" id="IPR016181">
    <property type="entry name" value="Acyl_CoA_acyltransferase"/>
</dbReference>
<dbReference type="EMBL" id="JBHTJM010000005">
    <property type="protein sequence ID" value="MFD0963305.1"/>
    <property type="molecule type" value="Genomic_DNA"/>
</dbReference>
<sequence length="150" mass="17136">MQTIKLTLKTYDAFNRISQLEIDRVANFLFKHLEKYGDSSTAIRKAIEYSAKERTGLGGYVFTIEDGPNIIAACVVNKTGMDEYIPENILVYIATHNEYRGKGIGKKLMTYVIENTKGDIALHVEKDNPAKFLYEKLGFTNPYLEMRLTR</sequence>
<dbReference type="Pfam" id="PF13508">
    <property type="entry name" value="Acetyltransf_7"/>
    <property type="match status" value="1"/>
</dbReference>
<gene>
    <name evidence="4" type="ORF">ACFQ1O_04735</name>
</gene>
<reference evidence="5" key="1">
    <citation type="journal article" date="2019" name="Int. J. Syst. Evol. Microbiol.">
        <title>The Global Catalogue of Microorganisms (GCM) 10K type strain sequencing project: providing services to taxonomists for standard genome sequencing and annotation.</title>
        <authorList>
            <consortium name="The Broad Institute Genomics Platform"/>
            <consortium name="The Broad Institute Genome Sequencing Center for Infectious Disease"/>
            <person name="Wu L."/>
            <person name="Ma J."/>
        </authorList>
    </citation>
    <scope>NUCLEOTIDE SEQUENCE [LARGE SCALE GENOMIC DNA]</scope>
    <source>
        <strain evidence="5">CCUG 62114</strain>
    </source>
</reference>
<dbReference type="PROSITE" id="PS51186">
    <property type="entry name" value="GNAT"/>
    <property type="match status" value="1"/>
</dbReference>
<organism evidence="4 5">
    <name type="scientific">Pseudofulvibacter geojedonensis</name>
    <dbReference type="NCBI Taxonomy" id="1123758"/>
    <lineage>
        <taxon>Bacteria</taxon>
        <taxon>Pseudomonadati</taxon>
        <taxon>Bacteroidota</taxon>
        <taxon>Flavobacteriia</taxon>
        <taxon>Flavobacteriales</taxon>
        <taxon>Flavobacteriaceae</taxon>
        <taxon>Pseudofulvibacter</taxon>
    </lineage>
</organism>
<dbReference type="CDD" id="cd04301">
    <property type="entry name" value="NAT_SF"/>
    <property type="match status" value="1"/>
</dbReference>
<dbReference type="Proteomes" id="UP001596997">
    <property type="component" value="Unassembled WGS sequence"/>
</dbReference>
<evidence type="ECO:0000313" key="5">
    <source>
        <dbReference type="Proteomes" id="UP001596997"/>
    </source>
</evidence>
<evidence type="ECO:0000256" key="1">
    <source>
        <dbReference type="ARBA" id="ARBA00022679"/>
    </source>
</evidence>
<dbReference type="Gene3D" id="3.40.630.30">
    <property type="match status" value="1"/>
</dbReference>
<dbReference type="PANTHER" id="PTHR43420">
    <property type="entry name" value="ACETYLTRANSFERASE"/>
    <property type="match status" value="1"/>
</dbReference>
<evidence type="ECO:0000259" key="3">
    <source>
        <dbReference type="PROSITE" id="PS51186"/>
    </source>
</evidence>
<name>A0ABW3I1C7_9FLAO</name>
<dbReference type="PANTHER" id="PTHR43420:SF12">
    <property type="entry name" value="N-ACETYLTRANSFERASE DOMAIN-CONTAINING PROTEIN"/>
    <property type="match status" value="1"/>
</dbReference>
<dbReference type="RefSeq" id="WP_377713876.1">
    <property type="nucleotide sequence ID" value="NZ_JBHTJM010000005.1"/>
</dbReference>
<accession>A0ABW3I1C7</accession>
<keyword evidence="1" id="KW-0808">Transferase</keyword>
<proteinExistence type="predicted"/>
<dbReference type="InterPro" id="IPR050680">
    <property type="entry name" value="YpeA/RimI_acetyltransf"/>
</dbReference>
<protein>
    <submittedName>
        <fullName evidence="4">GNAT family N-acetyltransferase</fullName>
    </submittedName>
</protein>
<evidence type="ECO:0000313" key="4">
    <source>
        <dbReference type="EMBL" id="MFD0963305.1"/>
    </source>
</evidence>